<sequence length="266" mass="29906">MSQANRDFLSTEDMSAIIRTLAEVADSNLSLSQKRTRLVRSIAELTDTDAWIWGITGKFKSGEHATFSLSHQEGFSEEQFAAYLAVLEKPKMADMFAPVLTEYADSSTTLTRRRDQFDPEGKIYTDAYAEWKDIGLAPLVVSMTPTSSGGTSCVAIYRHYDKPPYSARDSKIMHLILSELKWLHEEAGSKPPRQTVYSLPPRLNTVLNLLLQGAGRKEIAANLKISPNTLSGYSKEIYRRFNVRSQVELIHRFSVGDRGDESPTHR</sequence>
<dbReference type="Gene3D" id="1.10.10.10">
    <property type="entry name" value="Winged helix-like DNA-binding domain superfamily/Winged helix DNA-binding domain"/>
    <property type="match status" value="1"/>
</dbReference>
<feature type="domain" description="HTH luxR-type" evidence="1">
    <location>
        <begin position="192"/>
        <end position="257"/>
    </location>
</feature>
<reference evidence="3" key="1">
    <citation type="journal article" date="2019" name="Int. J. Syst. Evol. Microbiol.">
        <title>The Global Catalogue of Microorganisms (GCM) 10K type strain sequencing project: providing services to taxonomists for standard genome sequencing and annotation.</title>
        <authorList>
            <consortium name="The Broad Institute Genomics Platform"/>
            <consortium name="The Broad Institute Genome Sequencing Center for Infectious Disease"/>
            <person name="Wu L."/>
            <person name="Ma J."/>
        </authorList>
    </citation>
    <scope>NUCLEOTIDE SEQUENCE [LARGE SCALE GENOMIC DNA]</scope>
    <source>
        <strain evidence="3">CCUG 57942</strain>
    </source>
</reference>
<evidence type="ECO:0000313" key="3">
    <source>
        <dbReference type="Proteomes" id="UP001597389"/>
    </source>
</evidence>
<dbReference type="Pfam" id="PF00196">
    <property type="entry name" value="GerE"/>
    <property type="match status" value="1"/>
</dbReference>
<keyword evidence="3" id="KW-1185">Reference proteome</keyword>
<organism evidence="2 3">
    <name type="scientific">Rubritalea tangerina</name>
    <dbReference type="NCBI Taxonomy" id="430798"/>
    <lineage>
        <taxon>Bacteria</taxon>
        <taxon>Pseudomonadati</taxon>
        <taxon>Verrucomicrobiota</taxon>
        <taxon>Verrucomicrobiia</taxon>
        <taxon>Verrucomicrobiales</taxon>
        <taxon>Rubritaleaceae</taxon>
        <taxon>Rubritalea</taxon>
    </lineage>
</organism>
<protein>
    <submittedName>
        <fullName evidence="2">LuxR C-terminal-related transcriptional regulator</fullName>
    </submittedName>
</protein>
<dbReference type="Proteomes" id="UP001597389">
    <property type="component" value="Unassembled WGS sequence"/>
</dbReference>
<evidence type="ECO:0000259" key="1">
    <source>
        <dbReference type="PROSITE" id="PS50043"/>
    </source>
</evidence>
<evidence type="ECO:0000313" key="2">
    <source>
        <dbReference type="EMBL" id="MFD2159428.1"/>
    </source>
</evidence>
<dbReference type="InterPro" id="IPR036388">
    <property type="entry name" value="WH-like_DNA-bd_sf"/>
</dbReference>
<dbReference type="PROSITE" id="PS50043">
    <property type="entry name" value="HTH_LUXR_2"/>
    <property type="match status" value="1"/>
</dbReference>
<dbReference type="SMART" id="SM00421">
    <property type="entry name" value="HTH_LUXR"/>
    <property type="match status" value="1"/>
</dbReference>
<dbReference type="InterPro" id="IPR016032">
    <property type="entry name" value="Sig_transdc_resp-reg_C-effctor"/>
</dbReference>
<name>A0ABW4ZC13_9BACT</name>
<gene>
    <name evidence="2" type="ORF">ACFSW8_10995</name>
</gene>
<proteinExistence type="predicted"/>
<dbReference type="SUPFAM" id="SSF46894">
    <property type="entry name" value="C-terminal effector domain of the bipartite response regulators"/>
    <property type="match status" value="1"/>
</dbReference>
<dbReference type="CDD" id="cd06170">
    <property type="entry name" value="LuxR_C_like"/>
    <property type="match status" value="1"/>
</dbReference>
<dbReference type="RefSeq" id="WP_377086135.1">
    <property type="nucleotide sequence ID" value="NZ_JBHSJL010000014.1"/>
</dbReference>
<dbReference type="EMBL" id="JBHUJB010000046">
    <property type="protein sequence ID" value="MFD2159428.1"/>
    <property type="molecule type" value="Genomic_DNA"/>
</dbReference>
<comment type="caution">
    <text evidence="2">The sequence shown here is derived from an EMBL/GenBank/DDBJ whole genome shotgun (WGS) entry which is preliminary data.</text>
</comment>
<dbReference type="InterPro" id="IPR000792">
    <property type="entry name" value="Tscrpt_reg_LuxR_C"/>
</dbReference>
<accession>A0ABW4ZC13</accession>